<evidence type="ECO:0000313" key="2">
    <source>
        <dbReference type="EMBL" id="GBB86529.1"/>
    </source>
</evidence>
<dbReference type="PROSITE" id="PS50879">
    <property type="entry name" value="RNASE_H_1"/>
    <property type="match status" value="1"/>
</dbReference>
<dbReference type="GO" id="GO:0003676">
    <property type="term" value="F:nucleic acid binding"/>
    <property type="evidence" value="ECO:0007669"/>
    <property type="project" value="InterPro"/>
</dbReference>
<reference evidence="2 3" key="1">
    <citation type="submission" date="2017-11" db="EMBL/GenBank/DDBJ databases">
        <title>The genome of Rhizophagus clarus HR1 reveals common genetic basis of auxotrophy among arbuscular mycorrhizal fungi.</title>
        <authorList>
            <person name="Kobayashi Y."/>
        </authorList>
    </citation>
    <scope>NUCLEOTIDE SEQUENCE [LARGE SCALE GENOMIC DNA]</scope>
    <source>
        <strain evidence="2 3">HR1</strain>
    </source>
</reference>
<dbReference type="InterPro" id="IPR002156">
    <property type="entry name" value="RNaseH_domain"/>
</dbReference>
<name>A0A2Z6QL79_9GLOM</name>
<evidence type="ECO:0000259" key="1">
    <source>
        <dbReference type="PROSITE" id="PS50879"/>
    </source>
</evidence>
<comment type="caution">
    <text evidence="2">The sequence shown here is derived from an EMBL/GenBank/DDBJ whole genome shotgun (WGS) entry which is preliminary data.</text>
</comment>
<protein>
    <recommendedName>
        <fullName evidence="1">RNase H type-1 domain-containing protein</fullName>
    </recommendedName>
</protein>
<dbReference type="GO" id="GO:0004523">
    <property type="term" value="F:RNA-DNA hybrid ribonuclease activity"/>
    <property type="evidence" value="ECO:0007669"/>
    <property type="project" value="InterPro"/>
</dbReference>
<proteinExistence type="predicted"/>
<gene>
    <name evidence="2" type="ORF">RclHR1_12950010</name>
</gene>
<evidence type="ECO:0000313" key="3">
    <source>
        <dbReference type="Proteomes" id="UP000247702"/>
    </source>
</evidence>
<accession>A0A2Z6QL79</accession>
<organism evidence="2 3">
    <name type="scientific">Rhizophagus clarus</name>
    <dbReference type="NCBI Taxonomy" id="94130"/>
    <lineage>
        <taxon>Eukaryota</taxon>
        <taxon>Fungi</taxon>
        <taxon>Fungi incertae sedis</taxon>
        <taxon>Mucoromycota</taxon>
        <taxon>Glomeromycotina</taxon>
        <taxon>Glomeromycetes</taxon>
        <taxon>Glomerales</taxon>
        <taxon>Glomeraceae</taxon>
        <taxon>Rhizophagus</taxon>
    </lineage>
</organism>
<feature type="domain" description="RNase H type-1" evidence="1">
    <location>
        <begin position="1"/>
        <end position="30"/>
    </location>
</feature>
<dbReference type="Proteomes" id="UP000247702">
    <property type="component" value="Unassembled WGS sequence"/>
</dbReference>
<dbReference type="AlphaFoldDB" id="A0A2Z6QL79"/>
<keyword evidence="3" id="KW-1185">Reference proteome</keyword>
<sequence length="84" mass="9816">MINLEIIKVKGHLNIAENEEADKLAVVESSILAQRKGDLYKQYRCLACQNDNVEDWDYLLECWDYNEAWNAIHDKLTNDFKLIG</sequence>
<dbReference type="EMBL" id="BEXD01000330">
    <property type="protein sequence ID" value="GBB86529.1"/>
    <property type="molecule type" value="Genomic_DNA"/>
</dbReference>